<dbReference type="OrthoDB" id="77878at2759"/>
<dbReference type="Proteomes" id="UP000821853">
    <property type="component" value="Chromosome 2"/>
</dbReference>
<dbReference type="GO" id="GO:0005640">
    <property type="term" value="C:nuclear outer membrane"/>
    <property type="evidence" value="ECO:0007669"/>
    <property type="project" value="UniProtKB-SubCell"/>
</dbReference>
<dbReference type="PANTHER" id="PTHR12265:SF30">
    <property type="entry name" value="TRANSMEMBRANE PROTEIN 53"/>
    <property type="match status" value="1"/>
</dbReference>
<evidence type="ECO:0000313" key="9">
    <source>
        <dbReference type="EMBL" id="KAH9366553.1"/>
    </source>
</evidence>
<dbReference type="AlphaFoldDB" id="A0A9J6FW41"/>
<protein>
    <recommendedName>
        <fullName evidence="11">Transmembrane protein 53</fullName>
    </recommendedName>
</protein>
<sequence length="315" mass="35384">MEDQTTPSSTATTSSGAPLADEGKKKPSRKLNDEDLEYDITFPSADKELALPTTKEPVVYLLGWAGCKDRHLSKYGSIYEDQGCITIRYIAPVEELFKGSYGGVLEEQAYSLLGLLEDFKLEEHPLFFHVFSNGGAFIYSLMNRHFRDNVQVMSKIRGVVFDSGPARLGFWQGVSVMASFVRGRRLVRYTVAFFWSLALWFYSALTSLGNLVLGSQKFGPRVATYDALLAESPLCPQLFLYSEGDTVCSHHSIRAFAEARRTRGAPVEEVVWKDSPHVQHFVLHRNQYVTSVIDFMQRCLRGTVRASSPAAKKDR</sequence>
<gene>
    <name evidence="9" type="ORF">HPB48_017452</name>
</gene>
<dbReference type="SUPFAM" id="SSF53474">
    <property type="entry name" value="alpha/beta-Hydrolases"/>
    <property type="match status" value="1"/>
</dbReference>
<organism evidence="9 10">
    <name type="scientific">Haemaphysalis longicornis</name>
    <name type="common">Bush tick</name>
    <dbReference type="NCBI Taxonomy" id="44386"/>
    <lineage>
        <taxon>Eukaryota</taxon>
        <taxon>Metazoa</taxon>
        <taxon>Ecdysozoa</taxon>
        <taxon>Arthropoda</taxon>
        <taxon>Chelicerata</taxon>
        <taxon>Arachnida</taxon>
        <taxon>Acari</taxon>
        <taxon>Parasitiformes</taxon>
        <taxon>Ixodida</taxon>
        <taxon>Ixodoidea</taxon>
        <taxon>Ixodidae</taxon>
        <taxon>Haemaphysalinae</taxon>
        <taxon>Haemaphysalis</taxon>
    </lineage>
</organism>
<name>A0A9J6FW41_HAELO</name>
<dbReference type="Pfam" id="PF05705">
    <property type="entry name" value="DUF829"/>
    <property type="match status" value="1"/>
</dbReference>
<keyword evidence="4 8" id="KW-0472">Membrane</keyword>
<proteinExistence type="inferred from homology"/>
<dbReference type="VEuPathDB" id="VectorBase:HLOH_046966"/>
<feature type="transmembrane region" description="Helical" evidence="8">
    <location>
        <begin position="186"/>
        <end position="205"/>
    </location>
</feature>
<evidence type="ECO:0000256" key="7">
    <source>
        <dbReference type="SAM" id="MobiDB-lite"/>
    </source>
</evidence>
<keyword evidence="5" id="KW-0539">Nucleus</keyword>
<keyword evidence="2 8" id="KW-0812">Transmembrane</keyword>
<evidence type="ECO:0000256" key="1">
    <source>
        <dbReference type="ARBA" id="ARBA00007387"/>
    </source>
</evidence>
<comment type="subcellular location">
    <subcellularLocation>
        <location evidence="6">Nucleus outer membrane</location>
        <topology evidence="6">Single-pass membrane protein</topology>
    </subcellularLocation>
</comment>
<evidence type="ECO:0000256" key="4">
    <source>
        <dbReference type="ARBA" id="ARBA00023136"/>
    </source>
</evidence>
<dbReference type="OMA" id="FCALWDL"/>
<evidence type="ECO:0000256" key="5">
    <source>
        <dbReference type="ARBA" id="ARBA00023242"/>
    </source>
</evidence>
<reference evidence="9 10" key="1">
    <citation type="journal article" date="2020" name="Cell">
        <title>Large-Scale Comparative Analyses of Tick Genomes Elucidate Their Genetic Diversity and Vector Capacities.</title>
        <authorList>
            <consortium name="Tick Genome and Microbiome Consortium (TIGMIC)"/>
            <person name="Jia N."/>
            <person name="Wang J."/>
            <person name="Shi W."/>
            <person name="Du L."/>
            <person name="Sun Y."/>
            <person name="Zhan W."/>
            <person name="Jiang J.F."/>
            <person name="Wang Q."/>
            <person name="Zhang B."/>
            <person name="Ji P."/>
            <person name="Bell-Sakyi L."/>
            <person name="Cui X.M."/>
            <person name="Yuan T.T."/>
            <person name="Jiang B.G."/>
            <person name="Yang W.F."/>
            <person name="Lam T.T."/>
            <person name="Chang Q.C."/>
            <person name="Ding S.J."/>
            <person name="Wang X.J."/>
            <person name="Zhu J.G."/>
            <person name="Ruan X.D."/>
            <person name="Zhao L."/>
            <person name="Wei J.T."/>
            <person name="Ye R.Z."/>
            <person name="Que T.C."/>
            <person name="Du C.H."/>
            <person name="Zhou Y.H."/>
            <person name="Cheng J.X."/>
            <person name="Dai P.F."/>
            <person name="Guo W.B."/>
            <person name="Han X.H."/>
            <person name="Huang E.J."/>
            <person name="Li L.F."/>
            <person name="Wei W."/>
            <person name="Gao Y.C."/>
            <person name="Liu J.Z."/>
            <person name="Shao H.Z."/>
            <person name="Wang X."/>
            <person name="Wang C.C."/>
            <person name="Yang T.C."/>
            <person name="Huo Q.B."/>
            <person name="Li W."/>
            <person name="Chen H.Y."/>
            <person name="Chen S.E."/>
            <person name="Zhou L.G."/>
            <person name="Ni X.B."/>
            <person name="Tian J.H."/>
            <person name="Sheng Y."/>
            <person name="Liu T."/>
            <person name="Pan Y.S."/>
            <person name="Xia L.Y."/>
            <person name="Li J."/>
            <person name="Zhao F."/>
            <person name="Cao W.C."/>
        </authorList>
    </citation>
    <scope>NUCLEOTIDE SEQUENCE [LARGE SCALE GENOMIC DNA]</scope>
    <source>
        <strain evidence="9">HaeL-2018</strain>
    </source>
</reference>
<dbReference type="InterPro" id="IPR029058">
    <property type="entry name" value="AB_hydrolase_fold"/>
</dbReference>
<dbReference type="PANTHER" id="PTHR12265">
    <property type="entry name" value="TRANSMEMBRANE PROTEIN 53"/>
    <property type="match status" value="1"/>
</dbReference>
<feature type="region of interest" description="Disordered" evidence="7">
    <location>
        <begin position="1"/>
        <end position="30"/>
    </location>
</feature>
<feature type="compositionally biased region" description="Basic and acidic residues" evidence="7">
    <location>
        <begin position="21"/>
        <end position="30"/>
    </location>
</feature>
<accession>A0A9J6FW41</accession>
<comment type="caution">
    <text evidence="9">The sequence shown here is derived from an EMBL/GenBank/DDBJ whole genome shotgun (WGS) entry which is preliminary data.</text>
</comment>
<keyword evidence="3 8" id="KW-1133">Transmembrane helix</keyword>
<evidence type="ECO:0000313" key="10">
    <source>
        <dbReference type="Proteomes" id="UP000821853"/>
    </source>
</evidence>
<dbReference type="Gene3D" id="3.40.50.1820">
    <property type="entry name" value="alpha/beta hydrolase"/>
    <property type="match status" value="1"/>
</dbReference>
<evidence type="ECO:0000256" key="8">
    <source>
        <dbReference type="SAM" id="Phobius"/>
    </source>
</evidence>
<evidence type="ECO:0000256" key="2">
    <source>
        <dbReference type="ARBA" id="ARBA00022692"/>
    </source>
</evidence>
<dbReference type="EMBL" id="JABSTR010000004">
    <property type="protein sequence ID" value="KAH9366553.1"/>
    <property type="molecule type" value="Genomic_DNA"/>
</dbReference>
<evidence type="ECO:0000256" key="3">
    <source>
        <dbReference type="ARBA" id="ARBA00022989"/>
    </source>
</evidence>
<keyword evidence="10" id="KW-1185">Reference proteome</keyword>
<dbReference type="InterPro" id="IPR008547">
    <property type="entry name" value="DUF829_TMEM53"/>
</dbReference>
<comment type="similarity">
    <text evidence="1">Belongs to the TMEM53 family.</text>
</comment>
<evidence type="ECO:0008006" key="11">
    <source>
        <dbReference type="Google" id="ProtNLM"/>
    </source>
</evidence>
<feature type="compositionally biased region" description="Low complexity" evidence="7">
    <location>
        <begin position="1"/>
        <end position="15"/>
    </location>
</feature>
<evidence type="ECO:0000256" key="6">
    <source>
        <dbReference type="ARBA" id="ARBA00034303"/>
    </source>
</evidence>